<dbReference type="Proteomes" id="UP001159363">
    <property type="component" value="Chromosome 1"/>
</dbReference>
<gene>
    <name evidence="1" type="ORF">PR048_000284</name>
</gene>
<accession>A0ABQ9IED7</accession>
<reference evidence="1 2" key="1">
    <citation type="submission" date="2023-02" db="EMBL/GenBank/DDBJ databases">
        <title>LHISI_Scaffold_Assembly.</title>
        <authorList>
            <person name="Stuart O.P."/>
            <person name="Cleave R."/>
            <person name="Magrath M.J.L."/>
            <person name="Mikheyev A.S."/>
        </authorList>
    </citation>
    <scope>NUCLEOTIDE SEQUENCE [LARGE SCALE GENOMIC DNA]</scope>
    <source>
        <strain evidence="1">Daus_M_001</strain>
        <tissue evidence="1">Leg muscle</tissue>
    </source>
</reference>
<organism evidence="1 2">
    <name type="scientific">Dryococelus australis</name>
    <dbReference type="NCBI Taxonomy" id="614101"/>
    <lineage>
        <taxon>Eukaryota</taxon>
        <taxon>Metazoa</taxon>
        <taxon>Ecdysozoa</taxon>
        <taxon>Arthropoda</taxon>
        <taxon>Hexapoda</taxon>
        <taxon>Insecta</taxon>
        <taxon>Pterygota</taxon>
        <taxon>Neoptera</taxon>
        <taxon>Polyneoptera</taxon>
        <taxon>Phasmatodea</taxon>
        <taxon>Verophasmatodea</taxon>
        <taxon>Anareolatae</taxon>
        <taxon>Phasmatidae</taxon>
        <taxon>Eurycanthinae</taxon>
        <taxon>Dryococelus</taxon>
    </lineage>
</organism>
<proteinExistence type="predicted"/>
<comment type="caution">
    <text evidence="1">The sequence shown here is derived from an EMBL/GenBank/DDBJ whole genome shotgun (WGS) entry which is preliminary data.</text>
</comment>
<sequence>MVRLAPLLLALAVKCMHSGLLRPSTLFSAAVAVLLRRRSWSYLERRNPPALVAFLIEFLLSLLQLELAEQLVWYYITVFVRRKLPAIAVKLQDLGFKWCKEDLYYAGTSFHQFVTAPHADSFLLYLIGVAILWATLSAHQADFRPWRQVRDWATRASGNAREWLGDLQRGGAPESVQFIEITIEDDYECTVCEE</sequence>
<evidence type="ECO:0000313" key="2">
    <source>
        <dbReference type="Proteomes" id="UP001159363"/>
    </source>
</evidence>
<name>A0ABQ9IED7_9NEOP</name>
<evidence type="ECO:0000313" key="1">
    <source>
        <dbReference type="EMBL" id="KAJ8894976.1"/>
    </source>
</evidence>
<keyword evidence="2" id="KW-1185">Reference proteome</keyword>
<dbReference type="EMBL" id="JARBHB010000001">
    <property type="protein sequence ID" value="KAJ8894976.1"/>
    <property type="molecule type" value="Genomic_DNA"/>
</dbReference>
<protein>
    <submittedName>
        <fullName evidence="1">Uncharacterized protein</fullName>
    </submittedName>
</protein>